<dbReference type="InterPro" id="IPR035093">
    <property type="entry name" value="RelE/ParE_toxin_dom_sf"/>
</dbReference>
<gene>
    <name evidence="1" type="ORF">A3H78_01200</name>
</gene>
<dbReference type="AlphaFoldDB" id="A0A1F7JIM9"/>
<reference evidence="1 2" key="1">
    <citation type="journal article" date="2016" name="Nat. Commun.">
        <title>Thousands of microbial genomes shed light on interconnected biogeochemical processes in an aquifer system.</title>
        <authorList>
            <person name="Anantharaman K."/>
            <person name="Brown C.T."/>
            <person name="Hug L.A."/>
            <person name="Sharon I."/>
            <person name="Castelle C.J."/>
            <person name="Probst A.J."/>
            <person name="Thomas B.C."/>
            <person name="Singh A."/>
            <person name="Wilkins M.J."/>
            <person name="Karaoz U."/>
            <person name="Brodie E.L."/>
            <person name="Williams K.H."/>
            <person name="Hubbard S.S."/>
            <person name="Banfield J.F."/>
        </authorList>
    </citation>
    <scope>NUCLEOTIDE SEQUENCE [LARGE SCALE GENOMIC DNA]</scope>
</reference>
<dbReference type="SUPFAM" id="SSF143011">
    <property type="entry name" value="RelE-like"/>
    <property type="match status" value="1"/>
</dbReference>
<dbReference type="Proteomes" id="UP000177418">
    <property type="component" value="Unassembled WGS sequence"/>
</dbReference>
<sequence>MKIDEIYYSSEFKKSVKKYSDLKKIIIQRINIFKNNPFDSRLKTHKLTGKLKDCWSFSINFQLRILFEFISDTKVGFIDIGSHDIYKSY</sequence>
<dbReference type="Gene3D" id="3.30.2310.20">
    <property type="entry name" value="RelE-like"/>
    <property type="match status" value="1"/>
</dbReference>
<protein>
    <recommendedName>
        <fullName evidence="3">Type II toxin-antitoxin system mRNA interferase toxin, RelE/StbE family</fullName>
    </recommendedName>
</protein>
<evidence type="ECO:0000313" key="1">
    <source>
        <dbReference type="EMBL" id="OGK55456.1"/>
    </source>
</evidence>
<name>A0A1F7JIM9_9BACT</name>
<evidence type="ECO:0000313" key="2">
    <source>
        <dbReference type="Proteomes" id="UP000177418"/>
    </source>
</evidence>
<evidence type="ECO:0008006" key="3">
    <source>
        <dbReference type="Google" id="ProtNLM"/>
    </source>
</evidence>
<comment type="caution">
    <text evidence="1">The sequence shown here is derived from an EMBL/GenBank/DDBJ whole genome shotgun (WGS) entry which is preliminary data.</text>
</comment>
<accession>A0A1F7JIM9</accession>
<proteinExistence type="predicted"/>
<organism evidence="1 2">
    <name type="scientific">Candidatus Roizmanbacteria bacterium RIFCSPLOWO2_02_FULL_36_11</name>
    <dbReference type="NCBI Taxonomy" id="1802071"/>
    <lineage>
        <taxon>Bacteria</taxon>
        <taxon>Candidatus Roizmaniibacteriota</taxon>
    </lineage>
</organism>
<dbReference type="EMBL" id="MGAV01000003">
    <property type="protein sequence ID" value="OGK55456.1"/>
    <property type="molecule type" value="Genomic_DNA"/>
</dbReference>